<feature type="region of interest" description="Disordered" evidence="1">
    <location>
        <begin position="65"/>
        <end position="134"/>
    </location>
</feature>
<dbReference type="VEuPathDB" id="VectorBase:PPAI005925"/>
<accession>A0A1B0DDF4</accession>
<dbReference type="VEuPathDB" id="VectorBase:PPAPM1_004371"/>
<protein>
    <recommendedName>
        <fullName evidence="4">Nop domain-containing protein</fullName>
    </recommendedName>
</protein>
<dbReference type="Proteomes" id="UP000092462">
    <property type="component" value="Unassembled WGS sequence"/>
</dbReference>
<evidence type="ECO:0008006" key="4">
    <source>
        <dbReference type="Google" id="ProtNLM"/>
    </source>
</evidence>
<reference evidence="2" key="1">
    <citation type="submission" date="2022-08" db="UniProtKB">
        <authorList>
            <consortium name="EnsemblMetazoa"/>
        </authorList>
    </citation>
    <scope>IDENTIFICATION</scope>
    <source>
        <strain evidence="2">Israel</strain>
    </source>
</reference>
<sequence length="134" mass="15116">MQEICVDAFGEDVNIELGAEHKVKLESRLKFLEQGSLRKLSGTGKAKAKFEKYQGKSEIVTYESAYDNTLPSSSKKRKHSESAGETPKKTLIEEIKTEVKEEEEEGAEAQEVPKKKKKKKKVTEEEEESPAAKR</sequence>
<evidence type="ECO:0000256" key="1">
    <source>
        <dbReference type="SAM" id="MobiDB-lite"/>
    </source>
</evidence>
<feature type="compositionally biased region" description="Acidic residues" evidence="1">
    <location>
        <begin position="124"/>
        <end position="134"/>
    </location>
</feature>
<dbReference type="AlphaFoldDB" id="A0A1B0DDF4"/>
<keyword evidence="3" id="KW-1185">Reference proteome</keyword>
<evidence type="ECO:0000313" key="3">
    <source>
        <dbReference type="Proteomes" id="UP000092462"/>
    </source>
</evidence>
<proteinExistence type="predicted"/>
<name>A0A1B0DDF4_PHLPP</name>
<dbReference type="EMBL" id="AJVK01014471">
    <property type="status" value="NOT_ANNOTATED_CDS"/>
    <property type="molecule type" value="Genomic_DNA"/>
</dbReference>
<evidence type="ECO:0000313" key="2">
    <source>
        <dbReference type="EnsemblMetazoa" id="PPAI005925-PA"/>
    </source>
</evidence>
<dbReference type="EnsemblMetazoa" id="PPAI005925-RA">
    <property type="protein sequence ID" value="PPAI005925-PA"/>
    <property type="gene ID" value="PPAI005925"/>
</dbReference>
<organism evidence="2 3">
    <name type="scientific">Phlebotomus papatasi</name>
    <name type="common">Sandfly</name>
    <dbReference type="NCBI Taxonomy" id="29031"/>
    <lineage>
        <taxon>Eukaryota</taxon>
        <taxon>Metazoa</taxon>
        <taxon>Ecdysozoa</taxon>
        <taxon>Arthropoda</taxon>
        <taxon>Hexapoda</taxon>
        <taxon>Insecta</taxon>
        <taxon>Pterygota</taxon>
        <taxon>Neoptera</taxon>
        <taxon>Endopterygota</taxon>
        <taxon>Diptera</taxon>
        <taxon>Nematocera</taxon>
        <taxon>Psychodoidea</taxon>
        <taxon>Psychodidae</taxon>
        <taxon>Phlebotomus</taxon>
        <taxon>Phlebotomus</taxon>
    </lineage>
</organism>
<feature type="compositionally biased region" description="Basic and acidic residues" evidence="1">
    <location>
        <begin position="80"/>
        <end position="99"/>
    </location>
</feature>